<evidence type="ECO:0000313" key="1">
    <source>
        <dbReference type="EMBL" id="KAJ8884374.1"/>
    </source>
</evidence>
<gene>
    <name evidence="1" type="ORF">PR048_016231</name>
</gene>
<dbReference type="Proteomes" id="UP001159363">
    <property type="component" value="Chromosome 4"/>
</dbReference>
<protein>
    <submittedName>
        <fullName evidence="1">Uncharacterized protein</fullName>
    </submittedName>
</protein>
<name>A0ABQ9HJ58_9NEOP</name>
<keyword evidence="2" id="KW-1185">Reference proteome</keyword>
<evidence type="ECO:0000313" key="2">
    <source>
        <dbReference type="Proteomes" id="UP001159363"/>
    </source>
</evidence>
<proteinExistence type="predicted"/>
<accession>A0ABQ9HJ58</accession>
<sequence>MHDTKARSGSFAEKRAALKVIQYLPEEHEELIDRSGVVVRLLASRKRRTVFDSRWGRSRIFGCVNSARRFTRLSGAIAGMATTVTPGEQERTRRKPALKSRRIRDDCDKCPSAGDARLCPLYRHIPPETEVSRDLQPITSEQLALLIFVWQRHVTHLRNFLLVVPEHRTYIVERKVVRRLHYSPPTLANLPGLQLVDFLDDLPLFHHCIPLLFRVRFLSSSPALTISTFNPTKANRVRSPAGSLPDFRKWESSRTILLVGGFPHGPPVYPAFALRVPPYPPLFTLTGFHDLALRNSTNRSTHLLHY</sequence>
<organism evidence="1 2">
    <name type="scientific">Dryococelus australis</name>
    <dbReference type="NCBI Taxonomy" id="614101"/>
    <lineage>
        <taxon>Eukaryota</taxon>
        <taxon>Metazoa</taxon>
        <taxon>Ecdysozoa</taxon>
        <taxon>Arthropoda</taxon>
        <taxon>Hexapoda</taxon>
        <taxon>Insecta</taxon>
        <taxon>Pterygota</taxon>
        <taxon>Neoptera</taxon>
        <taxon>Polyneoptera</taxon>
        <taxon>Phasmatodea</taxon>
        <taxon>Verophasmatodea</taxon>
        <taxon>Anareolatae</taxon>
        <taxon>Phasmatidae</taxon>
        <taxon>Eurycanthinae</taxon>
        <taxon>Dryococelus</taxon>
    </lineage>
</organism>
<reference evidence="1 2" key="1">
    <citation type="submission" date="2023-02" db="EMBL/GenBank/DDBJ databases">
        <title>LHISI_Scaffold_Assembly.</title>
        <authorList>
            <person name="Stuart O.P."/>
            <person name="Cleave R."/>
            <person name="Magrath M.J.L."/>
            <person name="Mikheyev A.S."/>
        </authorList>
    </citation>
    <scope>NUCLEOTIDE SEQUENCE [LARGE SCALE GENOMIC DNA]</scope>
    <source>
        <strain evidence="1">Daus_M_001</strain>
        <tissue evidence="1">Leg muscle</tissue>
    </source>
</reference>
<comment type="caution">
    <text evidence="1">The sequence shown here is derived from an EMBL/GenBank/DDBJ whole genome shotgun (WGS) entry which is preliminary data.</text>
</comment>
<dbReference type="EMBL" id="JARBHB010000005">
    <property type="protein sequence ID" value="KAJ8884374.1"/>
    <property type="molecule type" value="Genomic_DNA"/>
</dbReference>